<feature type="signal peptide" evidence="1">
    <location>
        <begin position="1"/>
        <end position="26"/>
    </location>
</feature>
<keyword evidence="1" id="KW-0732">Signal</keyword>
<keyword evidence="3" id="KW-1185">Reference proteome</keyword>
<evidence type="ECO:0000256" key="1">
    <source>
        <dbReference type="SAM" id="SignalP"/>
    </source>
</evidence>
<feature type="chain" id="PRO_5043178831" evidence="1">
    <location>
        <begin position="27"/>
        <end position="150"/>
    </location>
</feature>
<dbReference type="OMA" id="CNERING"/>
<accession>A0A3B6PEQ5</accession>
<dbReference type="Proteomes" id="UP000019116">
    <property type="component" value="Chromosome 6B"/>
</dbReference>
<dbReference type="Gramene" id="TraesCS6B03G0048500.1">
    <property type="protein sequence ID" value="TraesCS6B03G0048500.1.CDS1"/>
    <property type="gene ID" value="TraesCS6B03G0048500"/>
</dbReference>
<protein>
    <submittedName>
        <fullName evidence="2">Uncharacterized protein</fullName>
    </submittedName>
</protein>
<dbReference type="Gramene" id="TraesNOR6B03G03457340.1">
    <property type="protein sequence ID" value="TraesNOR6B03G03457340.1.CDS1"/>
    <property type="gene ID" value="TraesNOR6B03G03457340"/>
</dbReference>
<dbReference type="EnsemblPlants" id="TraesCS6B02G021100.1">
    <property type="protein sequence ID" value="TraesCS6B02G021100.1.cds1"/>
    <property type="gene ID" value="TraesCS6B02G021100"/>
</dbReference>
<dbReference type="AlphaFoldDB" id="A0A3B6PEQ5"/>
<dbReference type="Gramene" id="TraesJAG6B03G03414780.1">
    <property type="protein sequence ID" value="TraesJAG6B03G03414780.1.CDS1"/>
    <property type="gene ID" value="TraesJAG6B03G03414780"/>
</dbReference>
<name>A0A3B6PEQ5_WHEAT</name>
<dbReference type="Gramene" id="TraesARI6B03G03381450.1">
    <property type="protein sequence ID" value="TraesARI6B03G03381450.1.CDS1"/>
    <property type="gene ID" value="TraesARI6B03G03381450"/>
</dbReference>
<dbReference type="Gramene" id="TraesROB_scaffold_000272_01G000400.1">
    <property type="protein sequence ID" value="TraesROB_scaffold_000272_01G000400.1"/>
    <property type="gene ID" value="TraesROB_scaffold_000272_01G000400"/>
</dbReference>
<evidence type="ECO:0000313" key="3">
    <source>
        <dbReference type="Proteomes" id="UP000019116"/>
    </source>
</evidence>
<dbReference type="Gramene" id="TraesJUL6B03G03450170.1">
    <property type="protein sequence ID" value="TraesJUL6B03G03450170.1.CDS1"/>
    <property type="gene ID" value="TraesJUL6B03G03450170"/>
</dbReference>
<sequence length="150" mass="15069">MASSSAAVVAVLAFVVLGMGAGPAAAKMACKGCPTYCSSMCNSTIRGVASSSNWYFCNGPCGSPTNCVEGCKSSGSAPCLSACANSCSPSAGNAYCSSYCAGSCSRIDYETACKSRCCPSRQQCNERINGIIQTCTTGCNTGCQANCVTA</sequence>
<dbReference type="Gramene" id="TraesCAD_scaffold_069618_01G000400.1">
    <property type="protein sequence ID" value="TraesCAD_scaffold_069618_01G000400.1"/>
    <property type="gene ID" value="TraesCAD_scaffold_069618_01G000400"/>
</dbReference>
<proteinExistence type="predicted"/>
<reference evidence="2" key="1">
    <citation type="submission" date="2018-08" db="EMBL/GenBank/DDBJ databases">
        <authorList>
            <person name="Rossello M."/>
        </authorList>
    </citation>
    <scope>NUCLEOTIDE SEQUENCE [LARGE SCALE GENOMIC DNA]</scope>
    <source>
        <strain evidence="2">cv. Chinese Spring</strain>
    </source>
</reference>
<dbReference type="Gramene" id="TraesWEE_scaffold_018820_01G000200.1">
    <property type="protein sequence ID" value="TraesWEE_scaffold_018820_01G000200.1"/>
    <property type="gene ID" value="TraesWEE_scaffold_018820_01G000200"/>
</dbReference>
<reference evidence="2" key="2">
    <citation type="submission" date="2018-10" db="UniProtKB">
        <authorList>
            <consortium name="EnsemblPlants"/>
        </authorList>
    </citation>
    <scope>IDENTIFICATION</scope>
</reference>
<organism evidence="2">
    <name type="scientific">Triticum aestivum</name>
    <name type="common">Wheat</name>
    <dbReference type="NCBI Taxonomy" id="4565"/>
    <lineage>
        <taxon>Eukaryota</taxon>
        <taxon>Viridiplantae</taxon>
        <taxon>Streptophyta</taxon>
        <taxon>Embryophyta</taxon>
        <taxon>Tracheophyta</taxon>
        <taxon>Spermatophyta</taxon>
        <taxon>Magnoliopsida</taxon>
        <taxon>Liliopsida</taxon>
        <taxon>Poales</taxon>
        <taxon>Poaceae</taxon>
        <taxon>BOP clade</taxon>
        <taxon>Pooideae</taxon>
        <taxon>Triticodae</taxon>
        <taxon>Triticeae</taxon>
        <taxon>Triticinae</taxon>
        <taxon>Triticum</taxon>
    </lineage>
</organism>
<evidence type="ECO:0000313" key="2">
    <source>
        <dbReference type="EnsemblPlants" id="TraesCS6B02G021100.1.cds1"/>
    </source>
</evidence>
<dbReference type="Gramene" id="TraesCLE_scaffold_002251_01G000400.1">
    <property type="protein sequence ID" value="TraesCLE_scaffold_002251_01G000400.1"/>
    <property type="gene ID" value="TraesCLE_scaffold_002251_01G000400"/>
</dbReference>
<dbReference type="Gramene" id="TraesPARA_EIv1.0_1996790.1">
    <property type="protein sequence ID" value="TraesPARA_EIv1.0_1996790.1.CDS1"/>
    <property type="gene ID" value="TraesPARA_EIv1.0_1996790"/>
</dbReference>
<dbReference type="Gramene" id="TraesCS6B02G021100.1">
    <property type="protein sequence ID" value="TraesCS6B02G021100.1.cds1"/>
    <property type="gene ID" value="TraesCS6B02G021100"/>
</dbReference>